<dbReference type="Pfam" id="PF04138">
    <property type="entry name" value="GtrA_DPMS_TM"/>
    <property type="match status" value="1"/>
</dbReference>
<feature type="transmembrane region" description="Helical" evidence="7">
    <location>
        <begin position="61"/>
        <end position="82"/>
    </location>
</feature>
<evidence type="ECO:0000256" key="6">
    <source>
        <dbReference type="SAM" id="MobiDB-lite"/>
    </source>
</evidence>
<comment type="subcellular location">
    <subcellularLocation>
        <location evidence="1">Membrane</location>
        <topology evidence="1">Multi-pass membrane protein</topology>
    </subcellularLocation>
</comment>
<keyword evidence="5 7" id="KW-0472">Membrane</keyword>
<dbReference type="EMBL" id="BAABAJ010000009">
    <property type="protein sequence ID" value="GAA3921086.1"/>
    <property type="molecule type" value="Genomic_DNA"/>
</dbReference>
<feature type="region of interest" description="Disordered" evidence="6">
    <location>
        <begin position="1"/>
        <end position="51"/>
    </location>
</feature>
<feature type="domain" description="GtrA/DPMS transmembrane" evidence="8">
    <location>
        <begin position="63"/>
        <end position="172"/>
    </location>
</feature>
<protein>
    <recommendedName>
        <fullName evidence="8">GtrA/DPMS transmembrane domain-containing protein</fullName>
    </recommendedName>
</protein>
<keyword evidence="4 7" id="KW-1133">Transmembrane helix</keyword>
<keyword evidence="3 7" id="KW-0812">Transmembrane</keyword>
<evidence type="ECO:0000313" key="9">
    <source>
        <dbReference type="EMBL" id="GAA3921086.1"/>
    </source>
</evidence>
<organism evidence="9 10">
    <name type="scientific">Streptomyces gulbargensis</name>
    <dbReference type="NCBI Taxonomy" id="364901"/>
    <lineage>
        <taxon>Bacteria</taxon>
        <taxon>Bacillati</taxon>
        <taxon>Actinomycetota</taxon>
        <taxon>Actinomycetes</taxon>
        <taxon>Kitasatosporales</taxon>
        <taxon>Streptomycetaceae</taxon>
        <taxon>Streptomyces</taxon>
    </lineage>
</organism>
<dbReference type="Proteomes" id="UP001501000">
    <property type="component" value="Unassembled WGS sequence"/>
</dbReference>
<evidence type="ECO:0000256" key="3">
    <source>
        <dbReference type="ARBA" id="ARBA00022692"/>
    </source>
</evidence>
<evidence type="ECO:0000256" key="7">
    <source>
        <dbReference type="SAM" id="Phobius"/>
    </source>
</evidence>
<dbReference type="PANTHER" id="PTHR38459:SF1">
    <property type="entry name" value="PROPHAGE BACTOPRENOL-LINKED GLUCOSE TRANSLOCASE HOMOLOG"/>
    <property type="match status" value="1"/>
</dbReference>
<evidence type="ECO:0000259" key="8">
    <source>
        <dbReference type="Pfam" id="PF04138"/>
    </source>
</evidence>
<feature type="region of interest" description="Disordered" evidence="6">
    <location>
        <begin position="176"/>
        <end position="201"/>
    </location>
</feature>
<name>A0ABP7MFH0_9ACTN</name>
<feature type="compositionally biased region" description="Low complexity" evidence="6">
    <location>
        <begin position="1"/>
        <end position="13"/>
    </location>
</feature>
<dbReference type="PANTHER" id="PTHR38459">
    <property type="entry name" value="PROPHAGE BACTOPRENOL-LINKED GLUCOSE TRANSLOCASE HOMOLOG"/>
    <property type="match status" value="1"/>
</dbReference>
<accession>A0ABP7MFH0</accession>
<dbReference type="InterPro" id="IPR007267">
    <property type="entry name" value="GtrA_DPMS_TM"/>
</dbReference>
<feature type="compositionally biased region" description="Basic and acidic residues" evidence="6">
    <location>
        <begin position="192"/>
        <end position="201"/>
    </location>
</feature>
<reference evidence="10" key="1">
    <citation type="journal article" date="2019" name="Int. J. Syst. Evol. Microbiol.">
        <title>The Global Catalogue of Microorganisms (GCM) 10K type strain sequencing project: providing services to taxonomists for standard genome sequencing and annotation.</title>
        <authorList>
            <consortium name="The Broad Institute Genomics Platform"/>
            <consortium name="The Broad Institute Genome Sequencing Center for Infectious Disease"/>
            <person name="Wu L."/>
            <person name="Ma J."/>
        </authorList>
    </citation>
    <scope>NUCLEOTIDE SEQUENCE [LARGE SCALE GENOMIC DNA]</scope>
    <source>
        <strain evidence="10">JCM 16956</strain>
    </source>
</reference>
<feature type="compositionally biased region" description="Basic and acidic residues" evidence="6">
    <location>
        <begin position="28"/>
        <end position="51"/>
    </location>
</feature>
<evidence type="ECO:0000256" key="5">
    <source>
        <dbReference type="ARBA" id="ARBA00023136"/>
    </source>
</evidence>
<keyword evidence="10" id="KW-1185">Reference proteome</keyword>
<proteinExistence type="inferred from homology"/>
<evidence type="ECO:0000256" key="4">
    <source>
        <dbReference type="ARBA" id="ARBA00022989"/>
    </source>
</evidence>
<feature type="transmembrane region" description="Helical" evidence="7">
    <location>
        <begin position="152"/>
        <end position="169"/>
    </location>
</feature>
<evidence type="ECO:0000256" key="1">
    <source>
        <dbReference type="ARBA" id="ARBA00004141"/>
    </source>
</evidence>
<evidence type="ECO:0000313" key="10">
    <source>
        <dbReference type="Proteomes" id="UP001501000"/>
    </source>
</evidence>
<gene>
    <name evidence="9" type="ORF">GCM10022244_32880</name>
</gene>
<feature type="transmembrane region" description="Helical" evidence="7">
    <location>
        <begin position="88"/>
        <end position="110"/>
    </location>
</feature>
<evidence type="ECO:0000256" key="2">
    <source>
        <dbReference type="ARBA" id="ARBA00009399"/>
    </source>
</evidence>
<sequence length="201" mass="21593">MRRGGAATGASGSSGDGRSEGGRSGAGRSERGRSGDGRSEGGRSGAGERRGGARRARLAEIVRFALVGGVNTGTFFGCYLLLHPWMPYFAAYTLAFVLSMVGSFFLNTYFTYRTRPTWKKFALFPLTNVTNYLVQSAGLYALVTWAGMDDRIAPLVAAVVAIPFTYLISQRILVPRRSGDDDPEPPGPGNGMDERQPSRLA</sequence>
<comment type="caution">
    <text evidence="9">The sequence shown here is derived from an EMBL/GenBank/DDBJ whole genome shotgun (WGS) entry which is preliminary data.</text>
</comment>
<dbReference type="InterPro" id="IPR051401">
    <property type="entry name" value="GtrA_CellWall_Glycosyl"/>
</dbReference>
<comment type="similarity">
    <text evidence="2">Belongs to the GtrA family.</text>
</comment>
<feature type="transmembrane region" description="Helical" evidence="7">
    <location>
        <begin position="122"/>
        <end position="146"/>
    </location>
</feature>